<dbReference type="SUPFAM" id="SSF55486">
    <property type="entry name" value="Metalloproteases ('zincins'), catalytic domain"/>
    <property type="match status" value="1"/>
</dbReference>
<keyword evidence="3 6" id="KW-1133">Transmembrane helix</keyword>
<evidence type="ECO:0000256" key="2">
    <source>
        <dbReference type="ARBA" id="ARBA00022692"/>
    </source>
</evidence>
<feature type="compositionally biased region" description="Polar residues" evidence="5">
    <location>
        <begin position="10"/>
        <end position="20"/>
    </location>
</feature>
<proteinExistence type="predicted"/>
<comment type="caution">
    <text evidence="7">The sequence shown here is derived from an EMBL/GenBank/DDBJ whole genome shotgun (WGS) entry which is preliminary data.</text>
</comment>
<feature type="region of interest" description="Disordered" evidence="5">
    <location>
        <begin position="1"/>
        <end position="31"/>
    </location>
</feature>
<accession>A0A919PSL8</accession>
<protein>
    <submittedName>
        <fullName evidence="7">Membrane protein</fullName>
    </submittedName>
</protein>
<dbReference type="EMBL" id="BONQ01000118">
    <property type="protein sequence ID" value="GIG49424.1"/>
    <property type="molecule type" value="Genomic_DNA"/>
</dbReference>
<reference evidence="7" key="1">
    <citation type="submission" date="2021-01" db="EMBL/GenBank/DDBJ databases">
        <title>Whole genome shotgun sequence of Dactylosporangium siamense NBRC 106093.</title>
        <authorList>
            <person name="Komaki H."/>
            <person name="Tamura T."/>
        </authorList>
    </citation>
    <scope>NUCLEOTIDE SEQUENCE</scope>
    <source>
        <strain evidence="7">NBRC 106093</strain>
    </source>
</reference>
<dbReference type="Proteomes" id="UP000660611">
    <property type="component" value="Unassembled WGS sequence"/>
</dbReference>
<dbReference type="PANTHER" id="PTHR30168:SF0">
    <property type="entry name" value="INNER MEMBRANE PROTEIN"/>
    <property type="match status" value="1"/>
</dbReference>
<evidence type="ECO:0000256" key="6">
    <source>
        <dbReference type="SAM" id="Phobius"/>
    </source>
</evidence>
<dbReference type="GO" id="GO:0016020">
    <property type="term" value="C:membrane"/>
    <property type="evidence" value="ECO:0007669"/>
    <property type="project" value="UniProtKB-SubCell"/>
</dbReference>
<dbReference type="RefSeq" id="WP_203851097.1">
    <property type="nucleotide sequence ID" value="NZ_BAAAVW010000001.1"/>
</dbReference>
<name>A0A919PSL8_9ACTN</name>
<evidence type="ECO:0000313" key="8">
    <source>
        <dbReference type="Proteomes" id="UP000660611"/>
    </source>
</evidence>
<gene>
    <name evidence="7" type="ORF">Dsi01nite_074650</name>
</gene>
<dbReference type="InterPro" id="IPR007343">
    <property type="entry name" value="Uncharacterised_pept_Zn_put"/>
</dbReference>
<feature type="transmembrane region" description="Helical" evidence="6">
    <location>
        <begin position="48"/>
        <end position="71"/>
    </location>
</feature>
<evidence type="ECO:0000256" key="1">
    <source>
        <dbReference type="ARBA" id="ARBA00004167"/>
    </source>
</evidence>
<comment type="subcellular location">
    <subcellularLocation>
        <location evidence="1">Membrane</location>
        <topology evidence="1">Single-pass membrane protein</topology>
    </subcellularLocation>
</comment>
<feature type="compositionally biased region" description="Gly residues" evidence="5">
    <location>
        <begin position="21"/>
        <end position="31"/>
    </location>
</feature>
<keyword evidence="2 6" id="KW-0812">Transmembrane</keyword>
<dbReference type="AlphaFoldDB" id="A0A919PSL8"/>
<evidence type="ECO:0000256" key="3">
    <source>
        <dbReference type="ARBA" id="ARBA00022989"/>
    </source>
</evidence>
<keyword evidence="8" id="KW-1185">Reference proteome</keyword>
<evidence type="ECO:0000256" key="5">
    <source>
        <dbReference type="SAM" id="MobiDB-lite"/>
    </source>
</evidence>
<keyword evidence="4 6" id="KW-0472">Membrane</keyword>
<dbReference type="PANTHER" id="PTHR30168">
    <property type="entry name" value="PUTATIVE MEMBRANE PROTEIN YPFJ"/>
    <property type="match status" value="1"/>
</dbReference>
<organism evidence="7 8">
    <name type="scientific">Dactylosporangium siamense</name>
    <dbReference type="NCBI Taxonomy" id="685454"/>
    <lineage>
        <taxon>Bacteria</taxon>
        <taxon>Bacillati</taxon>
        <taxon>Actinomycetota</taxon>
        <taxon>Actinomycetes</taxon>
        <taxon>Micromonosporales</taxon>
        <taxon>Micromonosporaceae</taxon>
        <taxon>Dactylosporangium</taxon>
    </lineage>
</organism>
<evidence type="ECO:0000313" key="7">
    <source>
        <dbReference type="EMBL" id="GIG49424.1"/>
    </source>
</evidence>
<dbReference type="Pfam" id="PF04228">
    <property type="entry name" value="Zn_peptidase"/>
    <property type="match status" value="1"/>
</dbReference>
<sequence length="316" mass="33152">MEFNDDADLDSSQVNDLRGSTSGGGGGGGGLGGIPIPIPGGGGGKMGLIITLIVLALVVCGGGGLFGSGLLGGGGGGDQQADNSDIEKRCDKSNKDRFNDADCRNLLYINSVQAYWKTELPEAFGKQYQPAKTNYFNGAVNTGCGQADSGVGPFYCPSDSQVYIDLTFYNELSSRFGAKGEFAAPYVIAHEYGHHIQNLLGTNAKVQPGDTGPTSGSVRLELQADCYAGTWAFHATETKDKEGDAVLFKSITQQDIDEALEAAQAIGDDTIQKKSGSGVNPDAFTHGTSAQRQKWFKIGFDKGDPKLCDTFSTSSL</sequence>
<evidence type="ECO:0000256" key="4">
    <source>
        <dbReference type="ARBA" id="ARBA00023136"/>
    </source>
</evidence>